<dbReference type="InterPro" id="IPR010982">
    <property type="entry name" value="Lambda_DNA-bd_dom_sf"/>
</dbReference>
<dbReference type="Proteomes" id="UP000184420">
    <property type="component" value="Unassembled WGS sequence"/>
</dbReference>
<keyword evidence="2" id="KW-1185">Reference proteome</keyword>
<evidence type="ECO:0000313" key="1">
    <source>
        <dbReference type="EMBL" id="SHM72603.1"/>
    </source>
</evidence>
<reference evidence="1 2" key="1">
    <citation type="submission" date="2016-11" db="EMBL/GenBank/DDBJ databases">
        <authorList>
            <person name="Jaros S."/>
            <person name="Januszkiewicz K."/>
            <person name="Wedrychowicz H."/>
        </authorList>
    </citation>
    <scope>NUCLEOTIDE SEQUENCE [LARGE SCALE GENOMIC DNA]</scope>
    <source>
        <strain evidence="1 2">DSM 27406</strain>
    </source>
</reference>
<organism evidence="1 2">
    <name type="scientific">Chitinophaga jiangningensis</name>
    <dbReference type="NCBI Taxonomy" id="1419482"/>
    <lineage>
        <taxon>Bacteria</taxon>
        <taxon>Pseudomonadati</taxon>
        <taxon>Bacteroidota</taxon>
        <taxon>Chitinophagia</taxon>
        <taxon>Chitinophagales</taxon>
        <taxon>Chitinophagaceae</taxon>
        <taxon>Chitinophaga</taxon>
    </lineage>
</organism>
<evidence type="ECO:0000313" key="2">
    <source>
        <dbReference type="Proteomes" id="UP000184420"/>
    </source>
</evidence>
<gene>
    <name evidence="1" type="ORF">SAMN05444266_110124</name>
</gene>
<sequence length="175" mass="21093">MKTYKEIEKKHTKKEIAESLVFPGPKDPVERENVLTALREIRKQKKQEQTEESKLIFQLLQLKYEIEDYLNADTPSKNYYFGYFLKEYIIRLEKKYKEFASEIDVNPTELSQIINRHRNPTDKIIYRLEIHSNRNFPALLWFRILEKQREYELIHDASIVNSEKGHVKKQLSFSL</sequence>
<dbReference type="Gene3D" id="1.10.260.40">
    <property type="entry name" value="lambda repressor-like DNA-binding domains"/>
    <property type="match status" value="1"/>
</dbReference>
<dbReference type="OrthoDB" id="1493507at2"/>
<dbReference type="GO" id="GO:0003677">
    <property type="term" value="F:DNA binding"/>
    <property type="evidence" value="ECO:0007669"/>
    <property type="project" value="InterPro"/>
</dbReference>
<proteinExistence type="predicted"/>
<dbReference type="EMBL" id="FRBL01000010">
    <property type="protein sequence ID" value="SHM72603.1"/>
    <property type="molecule type" value="Genomic_DNA"/>
</dbReference>
<dbReference type="AlphaFoldDB" id="A0A1M7L3M4"/>
<protein>
    <recommendedName>
        <fullName evidence="3">Helix-turn-helix</fullName>
    </recommendedName>
</protein>
<dbReference type="SUPFAM" id="SSF47413">
    <property type="entry name" value="lambda repressor-like DNA-binding domains"/>
    <property type="match status" value="1"/>
</dbReference>
<dbReference type="RefSeq" id="WP_073086285.1">
    <property type="nucleotide sequence ID" value="NZ_FRBL01000010.1"/>
</dbReference>
<accession>A0A1M7L3M4</accession>
<evidence type="ECO:0008006" key="3">
    <source>
        <dbReference type="Google" id="ProtNLM"/>
    </source>
</evidence>
<name>A0A1M7L3M4_9BACT</name>